<evidence type="ECO:0000256" key="1">
    <source>
        <dbReference type="ARBA" id="ARBA00004651"/>
    </source>
</evidence>
<dbReference type="PANTHER" id="PTHR30213">
    <property type="entry name" value="INNER MEMBRANE PROTEIN YHJD"/>
    <property type="match status" value="1"/>
</dbReference>
<evidence type="ECO:0000256" key="3">
    <source>
        <dbReference type="ARBA" id="ARBA00022692"/>
    </source>
</evidence>
<evidence type="ECO:0000256" key="4">
    <source>
        <dbReference type="ARBA" id="ARBA00022989"/>
    </source>
</evidence>
<proteinExistence type="predicted"/>
<dbReference type="eggNOG" id="COG1295">
    <property type="taxonomic scope" value="Bacteria"/>
</dbReference>
<dbReference type="STRING" id="526218.Sterm_0732"/>
<dbReference type="PANTHER" id="PTHR30213:SF0">
    <property type="entry name" value="UPF0761 MEMBRANE PROTEIN YIHY"/>
    <property type="match status" value="1"/>
</dbReference>
<protein>
    <submittedName>
        <fullName evidence="7">Ribonuclease BN</fullName>
    </submittedName>
</protein>
<dbReference type="AlphaFoldDB" id="D1AQ26"/>
<dbReference type="KEGG" id="str:Sterm_0732"/>
<comment type="subcellular location">
    <subcellularLocation>
        <location evidence="1">Cell membrane</location>
        <topology evidence="1">Multi-pass membrane protein</topology>
    </subcellularLocation>
</comment>
<feature type="transmembrane region" description="Helical" evidence="6">
    <location>
        <begin position="221"/>
        <end position="239"/>
    </location>
</feature>
<evidence type="ECO:0000256" key="6">
    <source>
        <dbReference type="SAM" id="Phobius"/>
    </source>
</evidence>
<gene>
    <name evidence="7" type="ordered locus">Sterm_0732</name>
</gene>
<keyword evidence="5 6" id="KW-0472">Membrane</keyword>
<dbReference type="HOGENOM" id="CLU_032288_2_0_0"/>
<feature type="transmembrane region" description="Helical" evidence="6">
    <location>
        <begin position="147"/>
        <end position="169"/>
    </location>
</feature>
<dbReference type="InterPro" id="IPR017039">
    <property type="entry name" value="Virul_fac_BrkB"/>
</dbReference>
<dbReference type="EMBL" id="CP001739">
    <property type="protein sequence ID" value="ACZ07604.1"/>
    <property type="molecule type" value="Genomic_DNA"/>
</dbReference>
<evidence type="ECO:0000313" key="8">
    <source>
        <dbReference type="Proteomes" id="UP000000845"/>
    </source>
</evidence>
<dbReference type="NCBIfam" id="TIGR00765">
    <property type="entry name" value="yihY_not_rbn"/>
    <property type="match status" value="1"/>
</dbReference>
<keyword evidence="2" id="KW-1003">Cell membrane</keyword>
<feature type="transmembrane region" description="Helical" evidence="6">
    <location>
        <begin position="189"/>
        <end position="209"/>
    </location>
</feature>
<evidence type="ECO:0000313" key="7">
    <source>
        <dbReference type="EMBL" id="ACZ07604.1"/>
    </source>
</evidence>
<dbReference type="GO" id="GO:0005886">
    <property type="term" value="C:plasma membrane"/>
    <property type="evidence" value="ECO:0007669"/>
    <property type="project" value="UniProtKB-SubCell"/>
</dbReference>
<evidence type="ECO:0000256" key="5">
    <source>
        <dbReference type="ARBA" id="ARBA00023136"/>
    </source>
</evidence>
<keyword evidence="3 6" id="KW-0812">Transmembrane</keyword>
<organism evidence="7 8">
    <name type="scientific">Sebaldella termitidis (strain ATCC 33386 / NCTC 11300)</name>
    <dbReference type="NCBI Taxonomy" id="526218"/>
    <lineage>
        <taxon>Bacteria</taxon>
        <taxon>Fusobacteriati</taxon>
        <taxon>Fusobacteriota</taxon>
        <taxon>Fusobacteriia</taxon>
        <taxon>Fusobacteriales</taxon>
        <taxon>Leptotrichiaceae</taxon>
        <taxon>Sebaldella</taxon>
    </lineage>
</organism>
<reference evidence="7 8" key="2">
    <citation type="journal article" date="2010" name="Stand. Genomic Sci.">
        <title>Complete genome sequence of Sebaldella termitidis type strain (NCTC 11300).</title>
        <authorList>
            <person name="Harmon-Smith M."/>
            <person name="Celia L."/>
            <person name="Chertkov O."/>
            <person name="Lapidus A."/>
            <person name="Copeland A."/>
            <person name="Glavina Del Rio T."/>
            <person name="Nolan M."/>
            <person name="Lucas S."/>
            <person name="Tice H."/>
            <person name="Cheng J.F."/>
            <person name="Han C."/>
            <person name="Detter J.C."/>
            <person name="Bruce D."/>
            <person name="Goodwin L."/>
            <person name="Pitluck S."/>
            <person name="Pati A."/>
            <person name="Liolios K."/>
            <person name="Ivanova N."/>
            <person name="Mavromatis K."/>
            <person name="Mikhailova N."/>
            <person name="Chen A."/>
            <person name="Palaniappan K."/>
            <person name="Land M."/>
            <person name="Hauser L."/>
            <person name="Chang Y.J."/>
            <person name="Jeffries C.D."/>
            <person name="Brettin T."/>
            <person name="Goker M."/>
            <person name="Beck B."/>
            <person name="Bristow J."/>
            <person name="Eisen J.A."/>
            <person name="Markowitz V."/>
            <person name="Hugenholtz P."/>
            <person name="Kyrpides N.C."/>
            <person name="Klenk H.P."/>
            <person name="Chen F."/>
        </authorList>
    </citation>
    <scope>NUCLEOTIDE SEQUENCE [LARGE SCALE GENOMIC DNA]</scope>
    <source>
        <strain evidence="8">ATCC 33386 / NCTC 11300</strain>
    </source>
</reference>
<name>D1AQ26_SEBTE</name>
<keyword evidence="8" id="KW-1185">Reference proteome</keyword>
<evidence type="ECO:0000256" key="2">
    <source>
        <dbReference type="ARBA" id="ARBA00022475"/>
    </source>
</evidence>
<feature type="transmembrane region" description="Helical" evidence="6">
    <location>
        <begin position="251"/>
        <end position="274"/>
    </location>
</feature>
<sequence>MRKKVEKMYNKIKTFKEHFEKQILLVITVYRNYNDSQTQLWTASLTYYSILAVIPVIALTLGITKGFGIDMFFEEKIYSTFPESKEGAAMIINVAKKLIDSTKGSVLTGVGVVILLWTILKLLLMLENAFNRVWKVKRDRSIVRRMIDYVAIVFLGPIFFAVVLATISLLTRYLRGLARGFLFSMGVPLFLNFAGFLIIILLFTCIYIIVPNTKVKFKPALVAGIATTIMFYILKFIFFHVQSSISKYNAIYGSLSFIPIFLIWVQYIWMSVLVGAQISFSSQNLEKYSVTRNADEMPVKLKKELSILVIYCMLKKFHEAEAPYSSRELAKELGVEVPLMRDILNGLEDIELINEIVNNSDDDKYQISVDPAVLTLEMLLNKIEVRNTNLYEDVEISKKYKPILKNIQKDIIYKNEKLVKDIEK</sequence>
<reference evidence="8" key="1">
    <citation type="submission" date="2009-09" db="EMBL/GenBank/DDBJ databases">
        <title>The complete chromosome of Sebaldella termitidis ATCC 33386.</title>
        <authorList>
            <consortium name="US DOE Joint Genome Institute (JGI-PGF)"/>
            <person name="Lucas S."/>
            <person name="Copeland A."/>
            <person name="Lapidus A."/>
            <person name="Glavina del Rio T."/>
            <person name="Dalin E."/>
            <person name="Tice H."/>
            <person name="Bruce D."/>
            <person name="Goodwin L."/>
            <person name="Pitluck S."/>
            <person name="Kyrpides N."/>
            <person name="Mavromatis K."/>
            <person name="Ivanova N."/>
            <person name="Mikhailova N."/>
            <person name="Sims D."/>
            <person name="Meincke L."/>
            <person name="Brettin T."/>
            <person name="Detter J.C."/>
            <person name="Han C."/>
            <person name="Larimer F."/>
            <person name="Land M."/>
            <person name="Hauser L."/>
            <person name="Markowitz V."/>
            <person name="Cheng J.F."/>
            <person name="Hugenholtz P."/>
            <person name="Woyke T."/>
            <person name="Wu D."/>
            <person name="Eisen J.A."/>
        </authorList>
    </citation>
    <scope>NUCLEOTIDE SEQUENCE [LARGE SCALE GENOMIC DNA]</scope>
    <source>
        <strain evidence="8">ATCC 33386 / NCTC 11300</strain>
    </source>
</reference>
<feature type="transmembrane region" description="Helical" evidence="6">
    <location>
        <begin position="40"/>
        <end position="63"/>
    </location>
</feature>
<dbReference type="Proteomes" id="UP000000845">
    <property type="component" value="Chromosome"/>
</dbReference>
<keyword evidence="4 6" id="KW-1133">Transmembrane helix</keyword>
<dbReference type="RefSeq" id="WP_012860200.1">
    <property type="nucleotide sequence ID" value="NC_013517.1"/>
</dbReference>
<feature type="transmembrane region" description="Helical" evidence="6">
    <location>
        <begin position="106"/>
        <end position="126"/>
    </location>
</feature>
<dbReference type="Pfam" id="PF03631">
    <property type="entry name" value="Virul_fac_BrkB"/>
    <property type="match status" value="1"/>
</dbReference>
<accession>D1AQ26</accession>